<dbReference type="InterPro" id="IPR013083">
    <property type="entry name" value="Znf_RING/FYVE/PHD"/>
</dbReference>
<sequence>MAAISGKPKPVLPPKPPRKLENVICDNCSNKERCPSHGFCHERSLTYLKKDPSDEAHCEETSSLRVITLRATEEETKLISNIERSPHSHESSVEVITEINKNVYKGENTKLITKKSSHKPPLLPKPPTLFPYASRTKSILSPTKITSITKPITKCTETSPSTCSKLIVGNHSENAKQHTDTASKNLTLAYRRNVLCPPLSLQAPVAKLEEFDILYDSHNLLSPTRPPRIAKKLLNQGILATHSDNTPPELPAKKSLLSHNPYQSSPKECSPTNRGGTTWSYWQMHKGKSASLGRAEGQTLRFGNSDRNKFECTEQDFIGESIFSSSSIKPVPPPRRRKKLSSDDSPTMDPSSPLSPLFINSDQSSNYAPIYATVNYEMKKSRRSASFGGDVSSSTIGDNIGNLEIKQIKPHWDVTGMKTNIAKSQESNSIPIEEDICNHSSDDSLSINSSHYCEEKSSTCLLTETCIDKSKFDKISDSSNQYDNSVISNCAKIRSPLCEAHVDISCGTTDTPIDLVPSFFISKDNTCGDSARKDLKNKNHNLESVTDLNSHSCSLTSYKVLPAQQSTLNTDSAFKEKVKLFCEHNNEMLCDSCLCYSSVNYNSSLTEIKYSSSLNSNATESLITQQPDRKSLVSSNCVNTTKDIPISICESESGSIESQHISNVEKKVKVSKSCHISSENSDHCKPSIEDYSCELSSKSNSLLPLLKDVSQNDESLECSSSTNIDVICATNTSLVISDPIVIVNASNVLATRKNVTRTFSLPLGTKVNMKESKKGIFRRQSWSNLKSSHSSSSDGGINSLIIKNRKTRTHSFWCDEGELSSGALADVDSSDNAIKPYFFEEIIDGSEVSQNPKQGRIASWFNTLSKGNKNKDKRDSLSRFYYDQKVVSHENIDNGGEKSSDILATNLKLNSPEEDVNLPVYNIHDVNRPASGLSDTLDFDQKSDVPLSEDSFDIGPHSDSENDDYVYTDAKDVLIEQKRDKKAFYIAHELMSSERIFIDVLKLLNIDFKNFVKQVAVEQKILVIPDENLDKILNSLPQLQSLNEDFLHDLEDRISNWSSNKKMADVIVRIGPFLKLYTSYIQNFETQCAYLDECCIKYPKFAKVLKDFEATPRCQKLSLKHYMLKPIQRIPQYRLLLDDYLRNLLCESPDYEDTKTALKIVCDVADHANRSLKLGDNLRKLLQLQSQLGESDFEVIKPGRMVIREGELFKLSRKVMQPRYFILLNDCLLYTSYYGGSMPSSGLKLNYVLSLTGMKVFIPKAEDYQNEFSIISTTRSFMLSARHLYGYKIIVSLDANLALKNSLSRFEDIIVEHVVCGSCSDNRAPLEYKNYESARVCSDCYDTLLKEFEESEMIKGSGKQANELYRVRARFKKSEVDTGKKVKYVPQRLLEVTANDTGSQLNGWLQKRTRRSWKRYWFVLKEQVLYAYKASEDVVALESIPVLGYKVVTMNKKRFELYEGVDAKLIFQLEHKGQSPLVFHADNEHMAARSIRNDDVASALKELGVKGDLKAQDRTLGRQLERLAHGLQCL</sequence>
<dbReference type="Gene3D" id="1.20.900.10">
    <property type="entry name" value="Dbl homology (DH) domain"/>
    <property type="match status" value="1"/>
</dbReference>
<dbReference type="PROSITE" id="PS50003">
    <property type="entry name" value="PH_DOMAIN"/>
    <property type="match status" value="1"/>
</dbReference>
<dbReference type="SMART" id="SM00233">
    <property type="entry name" value="PH"/>
    <property type="match status" value="2"/>
</dbReference>
<name>A0A7R9JV22_TIMGE</name>
<dbReference type="EMBL" id="OE840315">
    <property type="protein sequence ID" value="CAD7590072.1"/>
    <property type="molecule type" value="Genomic_DNA"/>
</dbReference>
<organism evidence="4">
    <name type="scientific">Timema genevievae</name>
    <name type="common">Walking stick</name>
    <dbReference type="NCBI Taxonomy" id="629358"/>
    <lineage>
        <taxon>Eukaryota</taxon>
        <taxon>Metazoa</taxon>
        <taxon>Ecdysozoa</taxon>
        <taxon>Arthropoda</taxon>
        <taxon>Hexapoda</taxon>
        <taxon>Insecta</taxon>
        <taxon>Pterygota</taxon>
        <taxon>Neoptera</taxon>
        <taxon>Polyneoptera</taxon>
        <taxon>Phasmatodea</taxon>
        <taxon>Timematodea</taxon>
        <taxon>Timematoidea</taxon>
        <taxon>Timematidae</taxon>
        <taxon>Timema</taxon>
    </lineage>
</organism>
<dbReference type="InterPro" id="IPR051092">
    <property type="entry name" value="FYVE_RhoGEF_PH"/>
</dbReference>
<dbReference type="SMART" id="SM00325">
    <property type="entry name" value="RhoGEF"/>
    <property type="match status" value="1"/>
</dbReference>
<feature type="compositionally biased region" description="Low complexity" evidence="1">
    <location>
        <begin position="343"/>
        <end position="357"/>
    </location>
</feature>
<feature type="domain" description="DH" evidence="3">
    <location>
        <begin position="982"/>
        <end position="1171"/>
    </location>
</feature>
<gene>
    <name evidence="4" type="ORF">TGEB3V08_LOCUS3944</name>
</gene>
<dbReference type="PROSITE" id="PS50010">
    <property type="entry name" value="DH_2"/>
    <property type="match status" value="1"/>
</dbReference>
<dbReference type="Pfam" id="PF00169">
    <property type="entry name" value="PH"/>
    <property type="match status" value="1"/>
</dbReference>
<dbReference type="SUPFAM" id="SSF48065">
    <property type="entry name" value="DBL homology domain (DH-domain)"/>
    <property type="match status" value="1"/>
</dbReference>
<accession>A0A7R9JV22</accession>
<evidence type="ECO:0000313" key="4">
    <source>
        <dbReference type="EMBL" id="CAD7590072.1"/>
    </source>
</evidence>
<evidence type="ECO:0000259" key="3">
    <source>
        <dbReference type="PROSITE" id="PS50010"/>
    </source>
</evidence>
<evidence type="ECO:0000256" key="1">
    <source>
        <dbReference type="SAM" id="MobiDB-lite"/>
    </source>
</evidence>
<feature type="region of interest" description="Disordered" evidence="1">
    <location>
        <begin position="241"/>
        <end position="274"/>
    </location>
</feature>
<proteinExistence type="predicted"/>
<dbReference type="InterPro" id="IPR011011">
    <property type="entry name" value="Znf_FYVE_PHD"/>
</dbReference>
<dbReference type="GO" id="GO:0005737">
    <property type="term" value="C:cytoplasm"/>
    <property type="evidence" value="ECO:0007669"/>
    <property type="project" value="TreeGrafter"/>
</dbReference>
<dbReference type="PANTHER" id="PTHR12673">
    <property type="entry name" value="FACIOGENITAL DYSPLASIA PROTEIN"/>
    <property type="match status" value="1"/>
</dbReference>
<dbReference type="GO" id="GO:0005085">
    <property type="term" value="F:guanyl-nucleotide exchange factor activity"/>
    <property type="evidence" value="ECO:0007669"/>
    <property type="project" value="InterPro"/>
</dbReference>
<dbReference type="SUPFAM" id="SSF50729">
    <property type="entry name" value="PH domain-like"/>
    <property type="match status" value="2"/>
</dbReference>
<reference evidence="4" key="1">
    <citation type="submission" date="2020-11" db="EMBL/GenBank/DDBJ databases">
        <authorList>
            <person name="Tran Van P."/>
        </authorList>
    </citation>
    <scope>NUCLEOTIDE SEQUENCE</scope>
</reference>
<dbReference type="SUPFAM" id="SSF57903">
    <property type="entry name" value="FYVE/PHD zinc finger"/>
    <property type="match status" value="1"/>
</dbReference>
<dbReference type="InterPro" id="IPR035899">
    <property type="entry name" value="DBL_dom_sf"/>
</dbReference>
<protein>
    <submittedName>
        <fullName evidence="4">Uncharacterized protein</fullName>
    </submittedName>
</protein>
<evidence type="ECO:0000259" key="2">
    <source>
        <dbReference type="PROSITE" id="PS50003"/>
    </source>
</evidence>
<feature type="domain" description="PH" evidence="2">
    <location>
        <begin position="1398"/>
        <end position="1501"/>
    </location>
</feature>
<dbReference type="Gene3D" id="3.30.40.10">
    <property type="entry name" value="Zinc/RING finger domain, C3HC4 (zinc finger)"/>
    <property type="match status" value="1"/>
</dbReference>
<dbReference type="CDD" id="cd00160">
    <property type="entry name" value="RhoGEF"/>
    <property type="match status" value="1"/>
</dbReference>
<feature type="compositionally biased region" description="Polar residues" evidence="1">
    <location>
        <begin position="257"/>
        <end position="274"/>
    </location>
</feature>
<dbReference type="Pfam" id="PF00621">
    <property type="entry name" value="RhoGEF"/>
    <property type="match status" value="1"/>
</dbReference>
<dbReference type="InterPro" id="IPR001849">
    <property type="entry name" value="PH_domain"/>
</dbReference>
<dbReference type="PANTHER" id="PTHR12673:SF267">
    <property type="entry name" value="PROTEIN CBG10230"/>
    <property type="match status" value="1"/>
</dbReference>
<feature type="region of interest" description="Disordered" evidence="1">
    <location>
        <begin position="323"/>
        <end position="359"/>
    </location>
</feature>
<dbReference type="Gene3D" id="2.30.29.30">
    <property type="entry name" value="Pleckstrin-homology domain (PH domain)/Phosphotyrosine-binding domain (PTB)"/>
    <property type="match status" value="2"/>
</dbReference>
<dbReference type="InterPro" id="IPR000219">
    <property type="entry name" value="DH_dom"/>
</dbReference>
<dbReference type="InterPro" id="IPR011993">
    <property type="entry name" value="PH-like_dom_sf"/>
</dbReference>